<sequence>MSPPQQTRQLSAIPDNESYSEDLFPASERSTGEWSSVKPDTASIASFVDSGLGVSFNSSNLAIPESRIKRSNPVPISGSLPATTSTRPKAIPSLSQIFKKRDLVSKSWSDLWDEDEEAEQNENDHGSDNMFMKSSSHLWDDDVTSNGTGRTTPRAGLTEMEDPATANNSRNRTPPVMVEDVSEYTGFVFEEHQHFQLPATPSTPRYSPPSKRSVLDRWAALGDRRRAPALSPVQTPAATSKMVRPSPSPLASSSRKKSRSSSWRKNDNGTWFHHGNESSSSSINNGRSKTQEFKDKVHGWNMSTNWRSQGNSSDENLTSSASTDEIEWVWRENLHL</sequence>
<evidence type="ECO:0000313" key="2">
    <source>
        <dbReference type="Proteomes" id="UP001186974"/>
    </source>
</evidence>
<keyword evidence="2" id="KW-1185">Reference proteome</keyword>
<organism evidence="1 2">
    <name type="scientific">Coniosporium uncinatum</name>
    <dbReference type="NCBI Taxonomy" id="93489"/>
    <lineage>
        <taxon>Eukaryota</taxon>
        <taxon>Fungi</taxon>
        <taxon>Dikarya</taxon>
        <taxon>Ascomycota</taxon>
        <taxon>Pezizomycotina</taxon>
        <taxon>Dothideomycetes</taxon>
        <taxon>Dothideomycetes incertae sedis</taxon>
        <taxon>Coniosporium</taxon>
    </lineage>
</organism>
<dbReference type="Proteomes" id="UP001186974">
    <property type="component" value="Unassembled WGS sequence"/>
</dbReference>
<comment type="caution">
    <text evidence="1">The sequence shown here is derived from an EMBL/GenBank/DDBJ whole genome shotgun (WGS) entry which is preliminary data.</text>
</comment>
<evidence type="ECO:0000313" key="1">
    <source>
        <dbReference type="EMBL" id="KAK3061906.1"/>
    </source>
</evidence>
<accession>A0ACC3D579</accession>
<protein>
    <submittedName>
        <fullName evidence="1">Uncharacterized protein</fullName>
    </submittedName>
</protein>
<reference evidence="1" key="1">
    <citation type="submission" date="2024-09" db="EMBL/GenBank/DDBJ databases">
        <title>Black Yeasts Isolated from many extreme environments.</title>
        <authorList>
            <person name="Coleine C."/>
            <person name="Stajich J.E."/>
            <person name="Selbmann L."/>
        </authorList>
    </citation>
    <scope>NUCLEOTIDE SEQUENCE</scope>
    <source>
        <strain evidence="1">CCFEE 5737</strain>
    </source>
</reference>
<gene>
    <name evidence="1" type="ORF">LTS18_005196</name>
</gene>
<proteinExistence type="predicted"/>
<dbReference type="EMBL" id="JAWDJW010007566">
    <property type="protein sequence ID" value="KAK3061906.1"/>
    <property type="molecule type" value="Genomic_DNA"/>
</dbReference>
<name>A0ACC3D579_9PEZI</name>